<feature type="compositionally biased region" description="Gly residues" evidence="2">
    <location>
        <begin position="1"/>
        <end position="18"/>
    </location>
</feature>
<gene>
    <name evidence="4" type="ORF">RM844_00820</name>
</gene>
<dbReference type="EMBL" id="JAVREO010000001">
    <property type="protein sequence ID" value="MDT0264825.1"/>
    <property type="molecule type" value="Genomic_DNA"/>
</dbReference>
<comment type="caution">
    <text evidence="4">The sequence shown here is derived from an EMBL/GenBank/DDBJ whole genome shotgun (WGS) entry which is preliminary data.</text>
</comment>
<dbReference type="SUPFAM" id="SSF53474">
    <property type="entry name" value="alpha/beta-Hydrolases"/>
    <property type="match status" value="1"/>
</dbReference>
<feature type="region of interest" description="Disordered" evidence="2">
    <location>
        <begin position="1"/>
        <end position="24"/>
    </location>
</feature>
<dbReference type="InterPro" id="IPR050300">
    <property type="entry name" value="GDXG_lipolytic_enzyme"/>
</dbReference>
<evidence type="ECO:0000313" key="5">
    <source>
        <dbReference type="Proteomes" id="UP001183410"/>
    </source>
</evidence>
<evidence type="ECO:0000313" key="4">
    <source>
        <dbReference type="EMBL" id="MDT0264825.1"/>
    </source>
</evidence>
<dbReference type="Proteomes" id="UP001183410">
    <property type="component" value="Unassembled WGS sequence"/>
</dbReference>
<keyword evidence="1 4" id="KW-0378">Hydrolase</keyword>
<dbReference type="PANTHER" id="PTHR48081">
    <property type="entry name" value="AB HYDROLASE SUPERFAMILY PROTEIN C4A8.06C"/>
    <property type="match status" value="1"/>
</dbReference>
<dbReference type="GO" id="GO:0016787">
    <property type="term" value="F:hydrolase activity"/>
    <property type="evidence" value="ECO:0007669"/>
    <property type="project" value="UniProtKB-KW"/>
</dbReference>
<dbReference type="PANTHER" id="PTHR48081:SF33">
    <property type="entry name" value="KYNURENINE FORMAMIDASE"/>
    <property type="match status" value="1"/>
</dbReference>
<dbReference type="RefSeq" id="WP_311663470.1">
    <property type="nucleotide sequence ID" value="NZ_JAVREO010000001.1"/>
</dbReference>
<dbReference type="InterPro" id="IPR029058">
    <property type="entry name" value="AB_hydrolase_fold"/>
</dbReference>
<evidence type="ECO:0000259" key="3">
    <source>
        <dbReference type="Pfam" id="PF12697"/>
    </source>
</evidence>
<dbReference type="InterPro" id="IPR000073">
    <property type="entry name" value="AB_hydrolase_1"/>
</dbReference>
<protein>
    <submittedName>
        <fullName evidence="4">Alpha/beta hydrolase</fullName>
    </submittedName>
</protein>
<dbReference type="Gene3D" id="3.40.50.1820">
    <property type="entry name" value="alpha/beta hydrolase"/>
    <property type="match status" value="1"/>
</dbReference>
<reference evidence="5" key="1">
    <citation type="submission" date="2023-07" db="EMBL/GenBank/DDBJ databases">
        <title>30 novel species of actinomycetes from the DSMZ collection.</title>
        <authorList>
            <person name="Nouioui I."/>
        </authorList>
    </citation>
    <scope>NUCLEOTIDE SEQUENCE [LARGE SCALE GENOMIC DNA]</scope>
    <source>
        <strain evidence="5">DSM 44915</strain>
    </source>
</reference>
<evidence type="ECO:0000256" key="2">
    <source>
        <dbReference type="SAM" id="MobiDB-lite"/>
    </source>
</evidence>
<organism evidence="4 5">
    <name type="scientific">Streptomyces chisholmiae</name>
    <dbReference type="NCBI Taxonomy" id="3075540"/>
    <lineage>
        <taxon>Bacteria</taxon>
        <taxon>Bacillati</taxon>
        <taxon>Actinomycetota</taxon>
        <taxon>Actinomycetes</taxon>
        <taxon>Kitasatosporales</taxon>
        <taxon>Streptomycetaceae</taxon>
        <taxon>Streptomyces</taxon>
    </lineage>
</organism>
<proteinExistence type="predicted"/>
<evidence type="ECO:0000256" key="1">
    <source>
        <dbReference type="ARBA" id="ARBA00022801"/>
    </source>
</evidence>
<accession>A0ABU2JIL0</accession>
<dbReference type="Pfam" id="PF12697">
    <property type="entry name" value="Abhydrolase_6"/>
    <property type="match status" value="1"/>
</dbReference>
<sequence length="300" mass="31148">MTGGGGTPGDGAGDGAGGVADPRAGWAELDQAARDAAYDNNAAVPDSDVLIAARNAAARGYRAGTPAGLPAARLDLPYGPAPRNRCDLYPGPEPAAPCLVFLHGGWWQRNGREDFAHVVAGVRAHGWSAALPGYTLAPAASLDEIATEVERALDWLVAAGPRHGVAGPLVLAGWSAGAQLAALALPHAGVRAGLAVSGPYDLPPLRDTWLNAALGLTEEAARRLSPLRRPVEPKPLTVAFGTAELPTLVADAHRLWRLRRAAGAPGELLPLVDRDHFTVLEELRSPDGALTRAALRLLEP</sequence>
<feature type="domain" description="AB hydrolase-1" evidence="3">
    <location>
        <begin position="99"/>
        <end position="264"/>
    </location>
</feature>
<keyword evidence="5" id="KW-1185">Reference proteome</keyword>
<name>A0ABU2JIL0_9ACTN</name>